<dbReference type="PANTHER" id="PTHR20932:SF8">
    <property type="entry name" value="LD22649P"/>
    <property type="match status" value="1"/>
</dbReference>
<dbReference type="CDD" id="cd00118">
    <property type="entry name" value="LysM"/>
    <property type="match status" value="1"/>
</dbReference>
<reference evidence="3" key="1">
    <citation type="submission" date="2020-04" db="EMBL/GenBank/DDBJ databases">
        <authorList>
            <person name="Neveu A P."/>
        </authorList>
    </citation>
    <scope>NUCLEOTIDE SEQUENCE</scope>
    <source>
        <tissue evidence="3">Whole embryo</tissue>
    </source>
</reference>
<organism evidence="3">
    <name type="scientific">Phallusia mammillata</name>
    <dbReference type="NCBI Taxonomy" id="59560"/>
    <lineage>
        <taxon>Eukaryota</taxon>
        <taxon>Metazoa</taxon>
        <taxon>Chordata</taxon>
        <taxon>Tunicata</taxon>
        <taxon>Ascidiacea</taxon>
        <taxon>Phlebobranchia</taxon>
        <taxon>Ascidiidae</taxon>
        <taxon>Phallusia</taxon>
    </lineage>
</organism>
<dbReference type="Gene3D" id="3.10.350.10">
    <property type="entry name" value="LysM domain"/>
    <property type="match status" value="1"/>
</dbReference>
<dbReference type="AlphaFoldDB" id="A0A6F9DJF2"/>
<dbReference type="EMBL" id="LR787715">
    <property type="protein sequence ID" value="CAB3263577.1"/>
    <property type="molecule type" value="mRNA"/>
</dbReference>
<feature type="region of interest" description="Disordered" evidence="1">
    <location>
        <begin position="137"/>
        <end position="183"/>
    </location>
</feature>
<dbReference type="SUPFAM" id="SSF54106">
    <property type="entry name" value="LysM domain"/>
    <property type="match status" value="1"/>
</dbReference>
<dbReference type="InterPro" id="IPR045030">
    <property type="entry name" value="LYSM1-4"/>
</dbReference>
<evidence type="ECO:0000313" key="3">
    <source>
        <dbReference type="EMBL" id="CAB3263577.1"/>
    </source>
</evidence>
<dbReference type="InterPro" id="IPR018392">
    <property type="entry name" value="LysM"/>
</dbReference>
<protein>
    <submittedName>
        <fullName evidence="3">LysM and putative peptidoglycan-binding domain-containing protein 2-like</fullName>
    </submittedName>
</protein>
<feature type="compositionally biased region" description="Polar residues" evidence="1">
    <location>
        <begin position="144"/>
        <end position="158"/>
    </location>
</feature>
<gene>
    <name evidence="3" type="primary">Lysmd2</name>
</gene>
<sequence length="183" mass="20348">MNEWDSIVRSKKSYGSSYGSCVHSVEKTTTHYDKHIIEEGETVQGISLKYGLSPAELRRVNKLYSSDSLYLRKFLLIPVTQPSTSTTVSNHEPATVAVNGDDSAKPETNHDDAASFLQKLDSQISASKKAFKDLKVDVPEEPSASPSGNTKFTKLTKQSFHKNHPKTVFSHSMSEDTDHLFQL</sequence>
<accession>A0A6F9DJF2</accession>
<dbReference type="PROSITE" id="PS51782">
    <property type="entry name" value="LYSM"/>
    <property type="match status" value="1"/>
</dbReference>
<proteinExistence type="evidence at transcript level"/>
<dbReference type="InterPro" id="IPR036779">
    <property type="entry name" value="LysM_dom_sf"/>
</dbReference>
<feature type="compositionally biased region" description="Basic and acidic residues" evidence="1">
    <location>
        <begin position="173"/>
        <end position="183"/>
    </location>
</feature>
<evidence type="ECO:0000256" key="1">
    <source>
        <dbReference type="SAM" id="MobiDB-lite"/>
    </source>
</evidence>
<dbReference type="Pfam" id="PF01476">
    <property type="entry name" value="LysM"/>
    <property type="match status" value="1"/>
</dbReference>
<dbReference type="PANTHER" id="PTHR20932">
    <property type="entry name" value="LYSM AND PUTATIVE PEPTIDOGLYCAN-BINDING DOMAIN-CONTAINING PROTEIN"/>
    <property type="match status" value="1"/>
</dbReference>
<feature type="domain" description="LysM" evidence="2">
    <location>
        <begin position="33"/>
        <end position="77"/>
    </location>
</feature>
<name>A0A6F9DJF2_9ASCI</name>
<evidence type="ECO:0000259" key="2">
    <source>
        <dbReference type="PROSITE" id="PS51782"/>
    </source>
</evidence>
<dbReference type="SMART" id="SM00257">
    <property type="entry name" value="LysM"/>
    <property type="match status" value="1"/>
</dbReference>